<dbReference type="AlphaFoldDB" id="A0A074KUA9"/>
<dbReference type="InterPro" id="IPR052036">
    <property type="entry name" value="Hydrolase/PRTase-associated"/>
</dbReference>
<protein>
    <recommendedName>
        <fullName evidence="3">Erythromycin esterase</fullName>
    </recommendedName>
</protein>
<dbReference type="InterPro" id="IPR007815">
    <property type="entry name" value="Emycin_Estase"/>
</dbReference>
<dbReference type="Gene3D" id="3.40.1660.10">
    <property type="entry name" value="EreA-like (biosynthetic domain)"/>
    <property type="match status" value="1"/>
</dbReference>
<evidence type="ECO:0008006" key="3">
    <source>
        <dbReference type="Google" id="ProtNLM"/>
    </source>
</evidence>
<evidence type="ECO:0000313" key="1">
    <source>
        <dbReference type="EMBL" id="KEO71855.1"/>
    </source>
</evidence>
<reference evidence="1 2" key="1">
    <citation type="submission" date="2014-04" db="EMBL/GenBank/DDBJ databases">
        <title>Characterization and application of a salt tolerant electro-active bacterium.</title>
        <authorList>
            <person name="Yang L."/>
            <person name="Wei S."/>
            <person name="Tay Q.X.M."/>
        </authorList>
    </citation>
    <scope>NUCLEOTIDE SEQUENCE [LARGE SCALE GENOMIC DNA]</scope>
    <source>
        <strain evidence="1 2">LY1</strain>
    </source>
</reference>
<sequence length="384" mass="44841">MRGITELALISKDKKMRNKRLSISVLLTLIISISNAQETFFSKFENLQDKKIIAVGESAHAQLDFASWNINFFKELVENEITSVFSLENDYSNSKTLNEFIQGKYNTTSLDSLMKNNLQGVWQSEVMKDFLLWARQHNMDKLDNKKIRFFGFDSQCGRCAMKEIIKFIDDEKPDLKKGLSVNGLELLSQIYATSDYNLKKLPKEDRQLMKETLNRLNEVFKEEVNSSHKIQIDLLALNHAWEFENANLLNFTNVRDKNMAIIFEEIIKAQSTPVFMWAHNGHISKSNNSFYKPIGYHLYNKYKSDYLSIALDFKTKVNSKTFTDVEDKKWLANDTDFGENNIKIIKTYRLGKSTIRDVGAYQHKLKIKNDKQFDYIVYFKEIKN</sequence>
<dbReference type="STRING" id="1048983.EL17_20245"/>
<organism evidence="1 2">
    <name type="scientific">Anditalea andensis</name>
    <dbReference type="NCBI Taxonomy" id="1048983"/>
    <lineage>
        <taxon>Bacteria</taxon>
        <taxon>Pseudomonadati</taxon>
        <taxon>Bacteroidota</taxon>
        <taxon>Cytophagia</taxon>
        <taxon>Cytophagales</taxon>
        <taxon>Cytophagaceae</taxon>
        <taxon>Anditalea</taxon>
    </lineage>
</organism>
<accession>A0A074KUA9</accession>
<dbReference type="SUPFAM" id="SSF159501">
    <property type="entry name" value="EreA/ChaN-like"/>
    <property type="match status" value="1"/>
</dbReference>
<name>A0A074KUA9_9BACT</name>
<dbReference type="Proteomes" id="UP000027821">
    <property type="component" value="Unassembled WGS sequence"/>
</dbReference>
<dbReference type="CDD" id="cd14728">
    <property type="entry name" value="Ere-like"/>
    <property type="match status" value="1"/>
</dbReference>
<proteinExistence type="predicted"/>
<dbReference type="Gene3D" id="3.30.1870.10">
    <property type="entry name" value="EreA-like, domain 2"/>
    <property type="match status" value="1"/>
</dbReference>
<dbReference type="Pfam" id="PF05139">
    <property type="entry name" value="Erythro_esteras"/>
    <property type="match status" value="1"/>
</dbReference>
<dbReference type="GO" id="GO:0046677">
    <property type="term" value="P:response to antibiotic"/>
    <property type="evidence" value="ECO:0007669"/>
    <property type="project" value="InterPro"/>
</dbReference>
<comment type="caution">
    <text evidence="1">The sequence shown here is derived from an EMBL/GenBank/DDBJ whole genome shotgun (WGS) entry which is preliminary data.</text>
</comment>
<gene>
    <name evidence="1" type="ORF">EL17_20245</name>
</gene>
<dbReference type="PANTHER" id="PTHR31299:SF0">
    <property type="entry name" value="ESTERASE, PUTATIVE (AFU_ORTHOLOGUE AFUA_1G05850)-RELATED"/>
    <property type="match status" value="1"/>
</dbReference>
<dbReference type="RefSeq" id="WP_164675193.1">
    <property type="nucleotide sequence ID" value="NZ_JMIH01000034.1"/>
</dbReference>
<keyword evidence="2" id="KW-1185">Reference proteome</keyword>
<dbReference type="EMBL" id="JMIH01000034">
    <property type="protein sequence ID" value="KEO71855.1"/>
    <property type="molecule type" value="Genomic_DNA"/>
</dbReference>
<dbReference type="eggNOG" id="COG2312">
    <property type="taxonomic scope" value="Bacteria"/>
</dbReference>
<evidence type="ECO:0000313" key="2">
    <source>
        <dbReference type="Proteomes" id="UP000027821"/>
    </source>
</evidence>
<dbReference type="PANTHER" id="PTHR31299">
    <property type="entry name" value="ESTERASE, PUTATIVE (AFU_ORTHOLOGUE AFUA_1G05850)-RELATED"/>
    <property type="match status" value="1"/>
</dbReference>